<comment type="caution">
    <text evidence="2">The sequence shown here is derived from an EMBL/GenBank/DDBJ whole genome shotgun (WGS) entry which is preliminary data.</text>
</comment>
<name>A0ABV4QZF0_9ACTN</name>
<evidence type="ECO:0000313" key="2">
    <source>
        <dbReference type="EMBL" id="MFA1555998.1"/>
    </source>
</evidence>
<proteinExistence type="predicted"/>
<gene>
    <name evidence="2" type="ORF">SM436_20105</name>
</gene>
<evidence type="ECO:0000256" key="1">
    <source>
        <dbReference type="SAM" id="MobiDB-lite"/>
    </source>
</evidence>
<feature type="region of interest" description="Disordered" evidence="1">
    <location>
        <begin position="386"/>
        <end position="420"/>
    </location>
</feature>
<feature type="compositionally biased region" description="Pro residues" evidence="1">
    <location>
        <begin position="398"/>
        <end position="418"/>
    </location>
</feature>
<dbReference type="Proteomes" id="UP001569904">
    <property type="component" value="Unassembled WGS sequence"/>
</dbReference>
<sequence>MPSATTTHDIAAWEKIAALIDLRDPGAVADAVRDLGDAERRTVARALPGHVKAVRARREPWEGIDEYAPAFRAAGAAALGGASAVAAWLTRREFNSRWAGEHRDTGLLLQLWDGRDDAWLADLARRLTLRLRGPRHIGLDLVLALLAETGIEPPDHDPLVVGWVSSGPPRAKDPLLPALLPRIFEAEGVGRELRDNLSWPRTLPTLAGRGVIDRRTLLDGCVRRFLRGGAALDLRFFVRLHGLLMPADPAAREREIRAYARDYVRLLPAAPGPVADLALGLLMEPAELPSRHVVEALDGVLFRAESGLVRSGLSWLEQTVRSRPELAGECAAALAQAFAHESYTVQARAVRIALKLPEGADTAALTDAVPLLAADLGAKAAARFGGAVAEPEPEEDPPPALSPPPAPDPLPPLPPPITRPMELTRTLSGATYLLGWPAIEQVMDAFVRLVRQNPRQVRAAFKLVRHPDFHPHLDEERYWLWPWQWLDVAGRLLTGSRPVPADWRDRLPPLYAGAPPHVLYLHRCAELAVAVADGALPPLLLAVPTEPTGHLDPGTFVERLEILQAAGAEPGPADLQQALLRLPREIDRAAVRRAAALTSPAGRVAARWLAEGGLPAPEVSVRPLEKGWPEPVIDAGPTGLPLVDAVFASPKDVYGRYSFYGQYSFYGHAWSRLLPTHPEVAAAYVLRHMPRHGGHFAHGGPVGELIDLSPGDGPFAEAVAHLLALQLVERHSGNADKALLTMAARGDLPATALGRHIGRLLRTGEIRPSRIIEALERAADAGAYTEVWAAIAAALPIVCPKPGERPVHALDRLLVLGLKTARWSGARGTIAEVERLAARKGSSNLVREARALAAHLAAAN</sequence>
<accession>A0ABV4QZF0</accession>
<protein>
    <submittedName>
        <fullName evidence="2">DUF6493 family protein</fullName>
    </submittedName>
</protein>
<reference evidence="2 3" key="1">
    <citation type="submission" date="2023-11" db="EMBL/GenBank/DDBJ databases">
        <title>Actinomadura monticuli sp. nov., isolated from volcanic ash.</title>
        <authorList>
            <person name="Lee S.D."/>
            <person name="Yang H."/>
            <person name="Kim I.S."/>
        </authorList>
    </citation>
    <scope>NUCLEOTIDE SEQUENCE [LARGE SCALE GENOMIC DNA]</scope>
    <source>
        <strain evidence="2 3">DSM 45346</strain>
    </source>
</reference>
<dbReference type="RefSeq" id="WP_371942709.1">
    <property type="nucleotide sequence ID" value="NZ_JAXCEH010000013.1"/>
</dbReference>
<keyword evidence="3" id="KW-1185">Reference proteome</keyword>
<organism evidence="2 3">
    <name type="scientific">Actinomadura chokoriensis</name>
    <dbReference type="NCBI Taxonomy" id="454156"/>
    <lineage>
        <taxon>Bacteria</taxon>
        <taxon>Bacillati</taxon>
        <taxon>Actinomycetota</taxon>
        <taxon>Actinomycetes</taxon>
        <taxon>Streptosporangiales</taxon>
        <taxon>Thermomonosporaceae</taxon>
        <taxon>Actinomadura</taxon>
    </lineage>
</organism>
<dbReference type="EMBL" id="JAXCEH010000013">
    <property type="protein sequence ID" value="MFA1555998.1"/>
    <property type="molecule type" value="Genomic_DNA"/>
</dbReference>
<evidence type="ECO:0000313" key="3">
    <source>
        <dbReference type="Proteomes" id="UP001569904"/>
    </source>
</evidence>